<proteinExistence type="predicted"/>
<dbReference type="InterPro" id="IPR032675">
    <property type="entry name" value="LRR_dom_sf"/>
</dbReference>
<evidence type="ECO:0000313" key="2">
    <source>
        <dbReference type="Proteomes" id="UP000534286"/>
    </source>
</evidence>
<protein>
    <submittedName>
        <fullName evidence="1">Uncharacterized protein</fullName>
    </submittedName>
</protein>
<reference evidence="1 2" key="1">
    <citation type="submission" date="2020-08" db="EMBL/GenBank/DDBJ databases">
        <title>Sequencing the genomes of 1000 actinobacteria strains.</title>
        <authorList>
            <person name="Klenk H.-P."/>
        </authorList>
    </citation>
    <scope>NUCLEOTIDE SEQUENCE [LARGE SCALE GENOMIC DNA]</scope>
    <source>
        <strain evidence="1 2">DSM 43023</strain>
    </source>
</reference>
<dbReference type="AlphaFoldDB" id="A0A7W7W6Q9"/>
<name>A0A7W7W6Q9_9ACTN</name>
<dbReference type="Proteomes" id="UP000534286">
    <property type="component" value="Unassembled WGS sequence"/>
</dbReference>
<organism evidence="1 2">
    <name type="scientific">Streptosporangium album</name>
    <dbReference type="NCBI Taxonomy" id="47479"/>
    <lineage>
        <taxon>Bacteria</taxon>
        <taxon>Bacillati</taxon>
        <taxon>Actinomycetota</taxon>
        <taxon>Actinomycetes</taxon>
        <taxon>Streptosporangiales</taxon>
        <taxon>Streptosporangiaceae</taxon>
        <taxon>Streptosporangium</taxon>
    </lineage>
</organism>
<comment type="caution">
    <text evidence="1">The sequence shown here is derived from an EMBL/GenBank/DDBJ whole genome shotgun (WGS) entry which is preliminary data.</text>
</comment>
<dbReference type="RefSeq" id="WP_184753060.1">
    <property type="nucleotide sequence ID" value="NZ_BAABEK010000113.1"/>
</dbReference>
<gene>
    <name evidence="1" type="ORF">FHR32_000827</name>
</gene>
<evidence type="ECO:0000313" key="1">
    <source>
        <dbReference type="EMBL" id="MBB4936522.1"/>
    </source>
</evidence>
<accession>A0A7W7W6Q9</accession>
<dbReference type="Gene3D" id="3.80.10.10">
    <property type="entry name" value="Ribonuclease Inhibitor"/>
    <property type="match status" value="1"/>
</dbReference>
<dbReference type="EMBL" id="JACHJU010000001">
    <property type="protein sequence ID" value="MBB4936522.1"/>
    <property type="molecule type" value="Genomic_DNA"/>
</dbReference>
<keyword evidence="2" id="KW-1185">Reference proteome</keyword>
<sequence length="48" mass="5441">MRGSEGLRLRPVRHEHLTVLRFETGGLPGHVVRALSKCELPTLEHLEL</sequence>